<evidence type="ECO:0000313" key="4">
    <source>
        <dbReference type="EMBL" id="GFH60089.1"/>
    </source>
</evidence>
<organism evidence="4 5">
    <name type="scientific">Chaetoceros tenuissimus</name>
    <dbReference type="NCBI Taxonomy" id="426638"/>
    <lineage>
        <taxon>Eukaryota</taxon>
        <taxon>Sar</taxon>
        <taxon>Stramenopiles</taxon>
        <taxon>Ochrophyta</taxon>
        <taxon>Bacillariophyta</taxon>
        <taxon>Coscinodiscophyceae</taxon>
        <taxon>Chaetocerotophycidae</taxon>
        <taxon>Chaetocerotales</taxon>
        <taxon>Chaetocerotaceae</taxon>
        <taxon>Chaetoceros</taxon>
    </lineage>
</organism>
<name>A0AAD3DCE9_9STRA</name>
<evidence type="ECO:0000259" key="3">
    <source>
        <dbReference type="Pfam" id="PF07819"/>
    </source>
</evidence>
<gene>
    <name evidence="4" type="ORF">CTEN210_16565</name>
</gene>
<keyword evidence="2" id="KW-0732">Signal</keyword>
<keyword evidence="1" id="KW-0378">Hydrolase</keyword>
<comment type="function">
    <text evidence="1">Involved in inositol deacylation of GPI-anchored proteins which plays important roles in the quality control and ER-associated degradation of GPI-anchored proteins.</text>
</comment>
<dbReference type="InterPro" id="IPR029058">
    <property type="entry name" value="AB_hydrolase_fold"/>
</dbReference>
<keyword evidence="1" id="KW-0256">Endoplasmic reticulum</keyword>
<comment type="subcellular location">
    <subcellularLocation>
        <location evidence="1">Endoplasmic reticulum membrane</location>
    </subcellularLocation>
</comment>
<keyword evidence="1" id="KW-0813">Transport</keyword>
<dbReference type="SUPFAM" id="SSF53474">
    <property type="entry name" value="alpha/beta-Hydrolases"/>
    <property type="match status" value="1"/>
</dbReference>
<dbReference type="EC" id="3.1.-.-" evidence="1"/>
<evidence type="ECO:0000256" key="2">
    <source>
        <dbReference type="SAM" id="SignalP"/>
    </source>
</evidence>
<keyword evidence="5" id="KW-1185">Reference proteome</keyword>
<keyword evidence="1" id="KW-0653">Protein transport</keyword>
<feature type="domain" description="GPI inositol-deacylase PGAP1-like alpha/beta" evidence="3">
    <location>
        <begin position="124"/>
        <end position="228"/>
    </location>
</feature>
<evidence type="ECO:0000256" key="1">
    <source>
        <dbReference type="RuleBase" id="RU365011"/>
    </source>
</evidence>
<keyword evidence="1" id="KW-0472">Membrane</keyword>
<sequence>MKLNICSSFLFSIGFFFPAQAFITHTPTSLNANDTGSRINTNVFSVAEDGDERKTAVIICPAQFCVPKDYEDLVQSLTSKSPKISSARVANLPRTEWIKVARQLPTSEFLAAELNNAKTLEWYFDAIENSVSDVYSEEGEDVQLCFIGHSIGGWVARSYLGGLSQSSTAVYRSSIEQCKSLITLGSPHFAPETSLVDQTRGLLRAVEERRECSVEGLKENGISVTCVGSTAVKANVLTTDLEQIVALTSYLPLVSDWTSITKGIRGDGIIPEDLAFMEGSNRIEVEKCSITGNDVRHAHVLPTPYNLWEASAPSISLPSDFKWYGSDGVIEQWIDYV</sequence>
<protein>
    <recommendedName>
        <fullName evidence="1">GPI inositol-deacylase</fullName>
        <ecNumber evidence="1">3.1.-.-</ecNumber>
    </recommendedName>
</protein>
<proteinExistence type="inferred from homology"/>
<accession>A0AAD3DCE9</accession>
<dbReference type="AlphaFoldDB" id="A0AAD3DCE9"/>
<dbReference type="GO" id="GO:0016788">
    <property type="term" value="F:hydrolase activity, acting on ester bonds"/>
    <property type="evidence" value="ECO:0007669"/>
    <property type="project" value="InterPro"/>
</dbReference>
<comment type="similarity">
    <text evidence="1">Belongs to the GPI inositol-deacylase family.</text>
</comment>
<feature type="signal peptide" evidence="2">
    <location>
        <begin position="1"/>
        <end position="21"/>
    </location>
</feature>
<dbReference type="GO" id="GO:0015031">
    <property type="term" value="P:protein transport"/>
    <property type="evidence" value="ECO:0007669"/>
    <property type="project" value="UniProtKB-KW"/>
</dbReference>
<feature type="chain" id="PRO_5042072333" description="GPI inositol-deacylase" evidence="2">
    <location>
        <begin position="22"/>
        <end position="337"/>
    </location>
</feature>
<evidence type="ECO:0000313" key="5">
    <source>
        <dbReference type="Proteomes" id="UP001054902"/>
    </source>
</evidence>
<dbReference type="InterPro" id="IPR012908">
    <property type="entry name" value="PGAP1-ab_dom-like"/>
</dbReference>
<dbReference type="Proteomes" id="UP001054902">
    <property type="component" value="Unassembled WGS sequence"/>
</dbReference>
<dbReference type="PANTHER" id="PTHR47909">
    <property type="entry name" value="ALPHA/BETA-HYDROLASES SUPERFAMILY PROTEIN"/>
    <property type="match status" value="1"/>
</dbReference>
<dbReference type="EMBL" id="BLLK01000069">
    <property type="protein sequence ID" value="GFH60089.1"/>
    <property type="molecule type" value="Genomic_DNA"/>
</dbReference>
<comment type="caution">
    <text evidence="4">The sequence shown here is derived from an EMBL/GenBank/DDBJ whole genome shotgun (WGS) entry which is preliminary data.</text>
</comment>
<dbReference type="PANTHER" id="PTHR47909:SF2">
    <property type="entry name" value="GPI INOSITOL-DEACYLASE"/>
    <property type="match status" value="1"/>
</dbReference>
<reference evidence="4 5" key="1">
    <citation type="journal article" date="2021" name="Sci. Rep.">
        <title>The genome of the diatom Chaetoceros tenuissimus carries an ancient integrated fragment of an extant virus.</title>
        <authorList>
            <person name="Hongo Y."/>
            <person name="Kimura K."/>
            <person name="Takaki Y."/>
            <person name="Yoshida Y."/>
            <person name="Baba S."/>
            <person name="Kobayashi G."/>
            <person name="Nagasaki K."/>
            <person name="Hano T."/>
            <person name="Tomaru Y."/>
        </authorList>
    </citation>
    <scope>NUCLEOTIDE SEQUENCE [LARGE SCALE GENOMIC DNA]</scope>
    <source>
        <strain evidence="4 5">NIES-3715</strain>
    </source>
</reference>
<dbReference type="Gene3D" id="3.40.50.1820">
    <property type="entry name" value="alpha/beta hydrolase"/>
    <property type="match status" value="1"/>
</dbReference>
<dbReference type="GO" id="GO:0005789">
    <property type="term" value="C:endoplasmic reticulum membrane"/>
    <property type="evidence" value="ECO:0007669"/>
    <property type="project" value="UniProtKB-SubCell"/>
</dbReference>
<dbReference type="Pfam" id="PF07819">
    <property type="entry name" value="PGAP1"/>
    <property type="match status" value="1"/>
</dbReference>